<comment type="subcellular location">
    <subcellularLocation>
        <location evidence="2">Membrane</location>
        <topology evidence="2">Multi-pass membrane protein</topology>
    </subcellularLocation>
</comment>
<dbReference type="InterPro" id="IPR003660">
    <property type="entry name" value="HAMP_dom"/>
</dbReference>
<keyword evidence="4" id="KW-0597">Phosphoprotein</keyword>
<gene>
    <name evidence="15" type="ORF">GCM10007276_16220</name>
</gene>
<evidence type="ECO:0000256" key="9">
    <source>
        <dbReference type="ARBA" id="ARBA00022840"/>
    </source>
</evidence>
<dbReference type="InterPro" id="IPR004358">
    <property type="entry name" value="Sig_transdc_His_kin-like_C"/>
</dbReference>
<evidence type="ECO:0000259" key="14">
    <source>
        <dbReference type="PROSITE" id="PS50885"/>
    </source>
</evidence>
<dbReference type="PROSITE" id="PS50109">
    <property type="entry name" value="HIS_KIN"/>
    <property type="match status" value="1"/>
</dbReference>
<protein>
    <recommendedName>
        <fullName evidence="3">histidine kinase</fullName>
        <ecNumber evidence="3">2.7.13.3</ecNumber>
    </recommendedName>
</protein>
<dbReference type="Pfam" id="PF08521">
    <property type="entry name" value="2CSK_N"/>
    <property type="match status" value="1"/>
</dbReference>
<dbReference type="PANTHER" id="PTHR45436:SF14">
    <property type="entry name" value="SENSOR PROTEIN QSEC"/>
    <property type="match status" value="1"/>
</dbReference>
<dbReference type="EMBL" id="BMCP01000002">
    <property type="protein sequence ID" value="GGE39664.1"/>
    <property type="molecule type" value="Genomic_DNA"/>
</dbReference>
<evidence type="ECO:0000313" key="15">
    <source>
        <dbReference type="EMBL" id="GGE39664.1"/>
    </source>
</evidence>
<dbReference type="Gene3D" id="1.10.287.130">
    <property type="match status" value="1"/>
</dbReference>
<dbReference type="InterPro" id="IPR003594">
    <property type="entry name" value="HATPase_dom"/>
</dbReference>
<keyword evidence="11" id="KW-0902">Two-component regulatory system</keyword>
<keyword evidence="16" id="KW-1185">Reference proteome</keyword>
<keyword evidence="7" id="KW-0547">Nucleotide-binding</keyword>
<dbReference type="InterPro" id="IPR005467">
    <property type="entry name" value="His_kinase_dom"/>
</dbReference>
<comment type="catalytic activity">
    <reaction evidence="1">
        <text>ATP + protein L-histidine = ADP + protein N-phospho-L-histidine.</text>
        <dbReference type="EC" id="2.7.13.3"/>
    </reaction>
</comment>
<dbReference type="PANTHER" id="PTHR45436">
    <property type="entry name" value="SENSOR HISTIDINE KINASE YKOH"/>
    <property type="match status" value="1"/>
</dbReference>
<dbReference type="GO" id="GO:0000155">
    <property type="term" value="F:phosphorelay sensor kinase activity"/>
    <property type="evidence" value="ECO:0007669"/>
    <property type="project" value="InterPro"/>
</dbReference>
<dbReference type="InterPro" id="IPR013727">
    <property type="entry name" value="2CSK_N"/>
</dbReference>
<keyword evidence="9" id="KW-0067">ATP-binding</keyword>
<evidence type="ECO:0000256" key="4">
    <source>
        <dbReference type="ARBA" id="ARBA00022553"/>
    </source>
</evidence>
<keyword evidence="12" id="KW-0472">Membrane</keyword>
<evidence type="ECO:0000256" key="3">
    <source>
        <dbReference type="ARBA" id="ARBA00012438"/>
    </source>
</evidence>
<feature type="domain" description="HAMP" evidence="14">
    <location>
        <begin position="181"/>
        <end position="233"/>
    </location>
</feature>
<dbReference type="Gene3D" id="3.30.565.10">
    <property type="entry name" value="Histidine kinase-like ATPase, C-terminal domain"/>
    <property type="match status" value="1"/>
</dbReference>
<keyword evidence="10" id="KW-1133">Transmembrane helix</keyword>
<keyword evidence="6" id="KW-0812">Transmembrane</keyword>
<feature type="domain" description="Histidine kinase" evidence="13">
    <location>
        <begin position="241"/>
        <end position="455"/>
    </location>
</feature>
<dbReference type="CDD" id="cd00075">
    <property type="entry name" value="HATPase"/>
    <property type="match status" value="1"/>
</dbReference>
<dbReference type="CDD" id="cd00082">
    <property type="entry name" value="HisKA"/>
    <property type="match status" value="1"/>
</dbReference>
<evidence type="ECO:0000256" key="7">
    <source>
        <dbReference type="ARBA" id="ARBA00022741"/>
    </source>
</evidence>
<dbReference type="EC" id="2.7.13.3" evidence="3"/>
<dbReference type="SMART" id="SM00387">
    <property type="entry name" value="HATPase_c"/>
    <property type="match status" value="1"/>
</dbReference>
<dbReference type="SUPFAM" id="SSF55874">
    <property type="entry name" value="ATPase domain of HSP90 chaperone/DNA topoisomerase II/histidine kinase"/>
    <property type="match status" value="1"/>
</dbReference>
<dbReference type="AlphaFoldDB" id="A0A8J2VN77"/>
<dbReference type="InterPro" id="IPR003661">
    <property type="entry name" value="HisK_dim/P_dom"/>
</dbReference>
<dbReference type="Pfam" id="PF02518">
    <property type="entry name" value="HATPase_c"/>
    <property type="match status" value="1"/>
</dbReference>
<reference evidence="15" key="1">
    <citation type="journal article" date="2014" name="Int. J. Syst. Evol. Microbiol.">
        <title>Complete genome sequence of Corynebacterium casei LMG S-19264T (=DSM 44701T), isolated from a smear-ripened cheese.</title>
        <authorList>
            <consortium name="US DOE Joint Genome Institute (JGI-PGF)"/>
            <person name="Walter F."/>
            <person name="Albersmeier A."/>
            <person name="Kalinowski J."/>
            <person name="Ruckert C."/>
        </authorList>
    </citation>
    <scope>NUCLEOTIDE SEQUENCE</scope>
    <source>
        <strain evidence="15">CCM 7684</strain>
    </source>
</reference>
<evidence type="ECO:0000256" key="11">
    <source>
        <dbReference type="ARBA" id="ARBA00023012"/>
    </source>
</evidence>
<dbReference type="InterPro" id="IPR036097">
    <property type="entry name" value="HisK_dim/P_sf"/>
</dbReference>
<dbReference type="RefSeq" id="WP_188409259.1">
    <property type="nucleotide sequence ID" value="NZ_BMCP01000002.1"/>
</dbReference>
<keyword evidence="8 15" id="KW-0418">Kinase</keyword>
<dbReference type="PRINTS" id="PR00344">
    <property type="entry name" value="BCTRLSENSOR"/>
</dbReference>
<dbReference type="GO" id="GO:0005524">
    <property type="term" value="F:ATP binding"/>
    <property type="evidence" value="ECO:0007669"/>
    <property type="project" value="UniProtKB-KW"/>
</dbReference>
<proteinExistence type="predicted"/>
<dbReference type="InterPro" id="IPR050428">
    <property type="entry name" value="TCS_sensor_his_kinase"/>
</dbReference>
<keyword evidence="5" id="KW-0808">Transferase</keyword>
<dbReference type="SMART" id="SM00388">
    <property type="entry name" value="HisKA"/>
    <property type="match status" value="1"/>
</dbReference>
<dbReference type="Pfam" id="PF00512">
    <property type="entry name" value="HisKA"/>
    <property type="match status" value="1"/>
</dbReference>
<sequence length="457" mass="49523">MTSIRRRLVTILLATTSAVWLFAVAWIYASTQEKVGRVLDARLAEAARMVSSLIDNRHVDVAAAVDAAMQIDPGSFFASPRDYDRQLSCQIWSLQGDLIGRSESAPVISLADHSDGFAQTDIGGERWRVYAVVNAELGVRVLVGDSLEIRERLIGDVVKGLLFPTIFILPLLAILIWLSVGHGLEPLNRIAASLTGRAATDLHPVDHGVAPREVQPIVTSLNSLFDRVREARERERNFTVFAAHEMKTPLAGLKTQAQIAIRSNDSEVQRKALSHIVTSVDRTSRMARQLIDMAAVDAAEPGRVLEDVDVQALISDVAVELEGPLELAKARFVLTAAPGNGAQTITADRLLLRLVLRNILENAIQHTPEHGEVMCELSFGEGVVTIAVHDQGPGIDPADQERVKERFVRTSSANLRGSGLGLSIVQMGLDRLGGSLSFSNADSGFTVAVHLPSKAEV</sequence>
<evidence type="ECO:0000256" key="6">
    <source>
        <dbReference type="ARBA" id="ARBA00022692"/>
    </source>
</evidence>
<dbReference type="InterPro" id="IPR036890">
    <property type="entry name" value="HATPase_C_sf"/>
</dbReference>
<evidence type="ECO:0000259" key="13">
    <source>
        <dbReference type="PROSITE" id="PS50109"/>
    </source>
</evidence>
<reference evidence="15" key="2">
    <citation type="submission" date="2020-09" db="EMBL/GenBank/DDBJ databases">
        <authorList>
            <person name="Sun Q."/>
            <person name="Sedlacek I."/>
        </authorList>
    </citation>
    <scope>NUCLEOTIDE SEQUENCE</scope>
    <source>
        <strain evidence="15">CCM 7684</strain>
    </source>
</reference>
<comment type="caution">
    <text evidence="15">The sequence shown here is derived from an EMBL/GenBank/DDBJ whole genome shotgun (WGS) entry which is preliminary data.</text>
</comment>
<evidence type="ECO:0000256" key="12">
    <source>
        <dbReference type="ARBA" id="ARBA00023136"/>
    </source>
</evidence>
<evidence type="ECO:0000256" key="1">
    <source>
        <dbReference type="ARBA" id="ARBA00000085"/>
    </source>
</evidence>
<evidence type="ECO:0000313" key="16">
    <source>
        <dbReference type="Proteomes" id="UP000602745"/>
    </source>
</evidence>
<accession>A0A8J2VN77</accession>
<dbReference type="PROSITE" id="PS50885">
    <property type="entry name" value="HAMP"/>
    <property type="match status" value="1"/>
</dbReference>
<evidence type="ECO:0000256" key="5">
    <source>
        <dbReference type="ARBA" id="ARBA00022679"/>
    </source>
</evidence>
<dbReference type="Proteomes" id="UP000602745">
    <property type="component" value="Unassembled WGS sequence"/>
</dbReference>
<dbReference type="SUPFAM" id="SSF47384">
    <property type="entry name" value="Homodimeric domain of signal transducing histidine kinase"/>
    <property type="match status" value="1"/>
</dbReference>
<evidence type="ECO:0000256" key="2">
    <source>
        <dbReference type="ARBA" id="ARBA00004141"/>
    </source>
</evidence>
<name>A0A8J2VN77_9RHOB</name>
<evidence type="ECO:0000256" key="8">
    <source>
        <dbReference type="ARBA" id="ARBA00022777"/>
    </source>
</evidence>
<dbReference type="GO" id="GO:0005886">
    <property type="term" value="C:plasma membrane"/>
    <property type="evidence" value="ECO:0007669"/>
    <property type="project" value="TreeGrafter"/>
</dbReference>
<organism evidence="15 16">
    <name type="scientific">Agaricicola taiwanensis</name>
    <dbReference type="NCBI Taxonomy" id="591372"/>
    <lineage>
        <taxon>Bacteria</taxon>
        <taxon>Pseudomonadati</taxon>
        <taxon>Pseudomonadota</taxon>
        <taxon>Alphaproteobacteria</taxon>
        <taxon>Rhodobacterales</taxon>
        <taxon>Paracoccaceae</taxon>
        <taxon>Agaricicola</taxon>
    </lineage>
</organism>
<evidence type="ECO:0000256" key="10">
    <source>
        <dbReference type="ARBA" id="ARBA00022989"/>
    </source>
</evidence>